<dbReference type="Gene3D" id="3.40.190.10">
    <property type="entry name" value="Periplasmic binding protein-like II"/>
    <property type="match status" value="2"/>
</dbReference>
<reference evidence="3" key="1">
    <citation type="submission" date="2017-01" db="EMBL/GenBank/DDBJ databases">
        <authorList>
            <person name="Varghese N."/>
            <person name="Submissions S."/>
        </authorList>
    </citation>
    <scope>NUCLEOTIDE SEQUENCE [LARGE SCALE GENOMIC DNA]</scope>
    <source>
        <strain evidence="3">DSM 29591</strain>
    </source>
</reference>
<dbReference type="InterPro" id="IPR011852">
    <property type="entry name" value="TRAP_TAXI"/>
</dbReference>
<dbReference type="PANTHER" id="PTHR42941:SF1">
    <property type="entry name" value="SLL1037 PROTEIN"/>
    <property type="match status" value="1"/>
</dbReference>
<dbReference type="NCBIfam" id="TIGR02122">
    <property type="entry name" value="TRAP_TAXI"/>
    <property type="match status" value="1"/>
</dbReference>
<gene>
    <name evidence="2" type="ORF">SAMN05421665_0036</name>
</gene>
<dbReference type="EMBL" id="FTPR01000001">
    <property type="protein sequence ID" value="SIT74358.1"/>
    <property type="molecule type" value="Genomic_DNA"/>
</dbReference>
<name>A0A1R3W8M4_9RHOB</name>
<proteinExistence type="predicted"/>
<evidence type="ECO:0000256" key="1">
    <source>
        <dbReference type="SAM" id="SignalP"/>
    </source>
</evidence>
<dbReference type="STRING" id="287098.SAMN05421665_0036"/>
<sequence>MLSRFAIKPTALCFALCLSATNLSAQEASLATSSPGGTVYNLGLAIAEAGAGSEFDIRVTPFTSTTQAIPVVASGQVTFGLANAYELAMADTGTVSFEGSPIDGLRIVSALYPMRMGLMVRADSDIYSLADMTGRNVPSGFGSTATGELLIGAMLASGDLSYEDVNQINVASFGDMAAAFEAGRTDAMIGVLGSGRDARIAENVGGVRILGLGNDAEAETRVQEFVPVARIDPVLASSNILGVSDDSFALTYDYYIYTSEQTPDEVVAKALDALMSGKDVIALTVRAFADYSVDTAQRDIGIPFHPAALDSFSK</sequence>
<feature type="signal peptide" evidence="1">
    <location>
        <begin position="1"/>
        <end position="25"/>
    </location>
</feature>
<feature type="chain" id="PRO_5013045741" description="TRAP transporter solute receptor, TAXI family" evidence="1">
    <location>
        <begin position="26"/>
        <end position="314"/>
    </location>
</feature>
<keyword evidence="1" id="KW-0732">Signal</keyword>
<dbReference type="RefSeq" id="WP_076657865.1">
    <property type="nucleotide sequence ID" value="NZ_FTPR01000001.1"/>
</dbReference>
<dbReference type="Proteomes" id="UP000186997">
    <property type="component" value="Unassembled WGS sequence"/>
</dbReference>
<dbReference type="OrthoDB" id="9776669at2"/>
<evidence type="ECO:0000313" key="2">
    <source>
        <dbReference type="EMBL" id="SIT74358.1"/>
    </source>
</evidence>
<dbReference type="Pfam" id="PF16868">
    <property type="entry name" value="NMT1_3"/>
    <property type="match status" value="1"/>
</dbReference>
<organism evidence="2 3">
    <name type="scientific">Yoonia rosea</name>
    <dbReference type="NCBI Taxonomy" id="287098"/>
    <lineage>
        <taxon>Bacteria</taxon>
        <taxon>Pseudomonadati</taxon>
        <taxon>Pseudomonadota</taxon>
        <taxon>Alphaproteobacteria</taxon>
        <taxon>Rhodobacterales</taxon>
        <taxon>Paracoccaceae</taxon>
        <taxon>Yoonia</taxon>
    </lineage>
</organism>
<evidence type="ECO:0000313" key="3">
    <source>
        <dbReference type="Proteomes" id="UP000186997"/>
    </source>
</evidence>
<protein>
    <recommendedName>
        <fullName evidence="4">TRAP transporter solute receptor, TAXI family</fullName>
    </recommendedName>
</protein>
<evidence type="ECO:0008006" key="4">
    <source>
        <dbReference type="Google" id="ProtNLM"/>
    </source>
</evidence>
<keyword evidence="3" id="KW-1185">Reference proteome</keyword>
<dbReference type="AlphaFoldDB" id="A0A1R3W8M4"/>
<dbReference type="SUPFAM" id="SSF53850">
    <property type="entry name" value="Periplasmic binding protein-like II"/>
    <property type="match status" value="1"/>
</dbReference>
<accession>A0A1R3W8M4</accession>
<dbReference type="PANTHER" id="PTHR42941">
    <property type="entry name" value="SLL1037 PROTEIN"/>
    <property type="match status" value="1"/>
</dbReference>